<dbReference type="InterPro" id="IPR051298">
    <property type="entry name" value="Heme_transport/Cell_adhesion"/>
</dbReference>
<dbReference type="AlphaFoldDB" id="A0AAD3NQH3"/>
<dbReference type="Proteomes" id="UP001279410">
    <property type="component" value="Unassembled WGS sequence"/>
</dbReference>
<feature type="region of interest" description="Disordered" evidence="3">
    <location>
        <begin position="1"/>
        <end position="115"/>
    </location>
</feature>
<feature type="repeat" description="Hemopexin" evidence="2">
    <location>
        <begin position="369"/>
        <end position="417"/>
    </location>
</feature>
<dbReference type="SMART" id="SM00120">
    <property type="entry name" value="HX"/>
    <property type="match status" value="2"/>
</dbReference>
<dbReference type="GO" id="GO:0005615">
    <property type="term" value="C:extracellular space"/>
    <property type="evidence" value="ECO:0007669"/>
    <property type="project" value="TreeGrafter"/>
</dbReference>
<dbReference type="InterPro" id="IPR018487">
    <property type="entry name" value="Hemopexin-like_repeat"/>
</dbReference>
<feature type="region of interest" description="Disordered" evidence="3">
    <location>
        <begin position="255"/>
        <end position="289"/>
    </location>
</feature>
<keyword evidence="5" id="KW-1185">Reference proteome</keyword>
<gene>
    <name evidence="4" type="ORF">AKAME5_002653200</name>
</gene>
<dbReference type="Pfam" id="PF00045">
    <property type="entry name" value="Hemopexin"/>
    <property type="match status" value="1"/>
</dbReference>
<dbReference type="SUPFAM" id="SSF50923">
    <property type="entry name" value="Hemopexin-like domain"/>
    <property type="match status" value="1"/>
</dbReference>
<evidence type="ECO:0000256" key="3">
    <source>
        <dbReference type="SAM" id="MobiDB-lite"/>
    </source>
</evidence>
<reference evidence="4" key="1">
    <citation type="submission" date="2022-08" db="EMBL/GenBank/DDBJ databases">
        <title>Genome sequencing of akame (Lates japonicus).</title>
        <authorList>
            <person name="Hashiguchi Y."/>
            <person name="Takahashi H."/>
        </authorList>
    </citation>
    <scope>NUCLEOTIDE SEQUENCE</scope>
    <source>
        <strain evidence="4">Kochi</strain>
    </source>
</reference>
<evidence type="ECO:0000256" key="2">
    <source>
        <dbReference type="PROSITE-ProRule" id="PRU01011"/>
    </source>
</evidence>
<protein>
    <submittedName>
        <fullName evidence="4">Proteoglycan 4-like protein</fullName>
    </submittedName>
</protein>
<dbReference type="PANTHER" id="PTHR22917">
    <property type="entry name" value="HEMOPEXIN DOMAIN-CONTAINING PROTEIN"/>
    <property type="match status" value="1"/>
</dbReference>
<dbReference type="Gene3D" id="2.110.10.10">
    <property type="entry name" value="Hemopexin-like domain"/>
    <property type="match status" value="1"/>
</dbReference>
<feature type="region of interest" description="Disordered" evidence="3">
    <location>
        <begin position="219"/>
        <end position="242"/>
    </location>
</feature>
<organism evidence="4 5">
    <name type="scientific">Lates japonicus</name>
    <name type="common">Japanese lates</name>
    <dbReference type="NCBI Taxonomy" id="270547"/>
    <lineage>
        <taxon>Eukaryota</taxon>
        <taxon>Metazoa</taxon>
        <taxon>Chordata</taxon>
        <taxon>Craniata</taxon>
        <taxon>Vertebrata</taxon>
        <taxon>Euteleostomi</taxon>
        <taxon>Actinopterygii</taxon>
        <taxon>Neopterygii</taxon>
        <taxon>Teleostei</taxon>
        <taxon>Neoteleostei</taxon>
        <taxon>Acanthomorphata</taxon>
        <taxon>Carangaria</taxon>
        <taxon>Carangaria incertae sedis</taxon>
        <taxon>Centropomidae</taxon>
        <taxon>Lates</taxon>
    </lineage>
</organism>
<comment type="caution">
    <text evidence="4">The sequence shown here is derived from an EMBL/GenBank/DDBJ whole genome shotgun (WGS) entry which is preliminary data.</text>
</comment>
<evidence type="ECO:0000313" key="5">
    <source>
        <dbReference type="Proteomes" id="UP001279410"/>
    </source>
</evidence>
<dbReference type="EMBL" id="BRZM01002773">
    <property type="protein sequence ID" value="GLD75199.1"/>
    <property type="molecule type" value="Genomic_DNA"/>
</dbReference>
<dbReference type="PROSITE" id="PS51642">
    <property type="entry name" value="HEMOPEXIN_2"/>
    <property type="match status" value="1"/>
</dbReference>
<feature type="compositionally biased region" description="Polar residues" evidence="3">
    <location>
        <begin position="279"/>
        <end position="289"/>
    </location>
</feature>
<dbReference type="InterPro" id="IPR036375">
    <property type="entry name" value="Hemopexin-like_dom_sf"/>
</dbReference>
<dbReference type="PANTHER" id="PTHR22917:SF8">
    <property type="entry name" value="PROTEOGLYCAN 4 ISOFORM X1"/>
    <property type="match status" value="1"/>
</dbReference>
<feature type="region of interest" description="Disordered" evidence="3">
    <location>
        <begin position="181"/>
        <end position="206"/>
    </location>
</feature>
<proteinExistence type="predicted"/>
<name>A0AAD3NQH3_LATJO</name>
<sequence>MRLSDETRLDKTESDEIRSDETRSDETRLDKTESDEIRSDETRSDETRLDKTESNETRSDETRSDKTRSDKTDSDETRSDETKLDKTESDETRSDETRSDKTESNKTRSHETRSDMIKSSDGLLNLLVCVCWSQLSPVRVAVVSRSDVVSCVSVIPSAPATTPVAMTTSYTAPGTLQPLRAAAPVSSSGNGKSQKSRKRSNSESEEWFKGVSTISGGLQPVSIPSSHSGAPDSPTPLSALPSYSALSQGSRALASPSGLGAVGGEVNGHPMQSPGGAHGSSQGLTGSRPSTLQDVAQALGLSVVDVVPEEPGAGLFADADLCSDSPISGLTALSNGTMLIFKGELFWSVDPVSRSVGHPQRITDTLGVSAPIDTVFTRCNCNSNTYIIKGDQYWSLDENMAVEPGFPRPLTSEFPGLTGPIRAALAVPATRTRPETVYFFKNGDIMQSFTFPSCNTKPRSPLKRRSPHQAVLQSGDINIRVSLKGFPTPVSSALSMLSPHSSDRFYHYIFSGPLYFRVQIIGDLPALAKPDPSSAHAPLPIFSPAAMATNSANMATQNPNPTYPVNSITVWLRCP</sequence>
<evidence type="ECO:0000313" key="4">
    <source>
        <dbReference type="EMBL" id="GLD75199.1"/>
    </source>
</evidence>
<evidence type="ECO:0000256" key="1">
    <source>
        <dbReference type="ARBA" id="ARBA00022729"/>
    </source>
</evidence>
<accession>A0AAD3NQH3</accession>
<feature type="compositionally biased region" description="Polar residues" evidence="3">
    <location>
        <begin position="219"/>
        <end position="228"/>
    </location>
</feature>
<keyword evidence="1" id="KW-0732">Signal</keyword>